<feature type="region of interest" description="Disordered" evidence="2">
    <location>
        <begin position="563"/>
        <end position="853"/>
    </location>
</feature>
<dbReference type="Pfam" id="PF15402">
    <property type="entry name" value="MELT_2"/>
    <property type="match status" value="6"/>
</dbReference>
<sequence length="1579" mass="171700">MADVQSPRAPRMRQARKSIAHLPSSDVGGNKENATLDAAALTSMTATGKQAAKKSRSKSIGPGGLDALKEGTGNKGGSQPRSPARVAVRTEEEQQAAAREKERQEVLAHKDARRKSLANRRVSFAPEATLHTWNVIELPEDSTTSSASTNSTRRASGVASAASPYNTPRSPQPSSDASEPPSTPPEQVEDIQIEASPAHQRELHQKKRRRSSAASSVHGDDPLSSSPFSSDTGDEETPSQAFEAPDEGSDSSDSDDKDLVEDETVTNIDGDENTIHSTGSTGSSGRLEAALQQAAKQAGTQGIEFDEHGDITMEMADDEVTDAFKPWLKEQQTEQSARDPSAFLDQENINPFSPAFKANVVQKYQDEEDDGTMDMTEAIGGIVPAVSDSQPSPKRRRRKSVAAPKKRRSSAGRRRSSGGASNQSDDQTMDLTTAIGGIQGDNLNADADSADEDEELTMDFTNIIGGVVQTTDKPSDSQPDGSNEQENRRQSNGSASDEEEMDFTYADGGILLPSITERTEPPEDETMQMDVTAAIGAVLPNELSTRDRVKGKALMELETDAGQLPTVSPFHNGSTQKPMGAGLLDERPLPALRSKEAASPLRNGPAQETFGAVPMNRSPLPVPSGKEADTERREGKASTELETDASQLSSASPFHDGLAQKPLGAGLLDERPLPALSGREAASPFHDGSAQKPMGAGLLDERPLPAHSSRAAMTSEAGSPSIAAIQNRSSARKSFGKRPSLTPKSRQPTPNKNPGTPSKQLTPQPIRPTTPGKTPPAKNISMRSASPKKLFEAEISSARKAMKDSTPGSGSNDSLFHYDPKTGKATPKVVLKPRRRRSSGLGADRERLGSPQVTALLDRRASIGENAKAFVANGNQSAGVRFEDPRSMELEIDQERAEEQRKEDGRGILEDEADVPNPKEEQDVTANLKDMIESLTPQKKKLKGRKSLHVGAARGLLGKRPAELDADEDDSGSPATFKNREGSPVKKIRLPAPPTKSATTGRATRSTRLSLAETSGNASFSTPSGGHSPKKLNTTPKDQTRFKNAEANSLVKITPFEEMIEGGGKTVEPSDEEDRIQLQDFLNLTNIRFMELTTTKRRHTIAPNALVDQSALNPAQGDANQSEVANDLEKCVVAGACTVPMLELYQHSCRELKKYISEGRKVAKEIEEATFENNPPLFREYISAPLDVKEIMNNQFKNVKTHARLLSKAMWYEWRMKLLDGLKEGLVLVGHGMEEDARLLTQQEQILQPVLPGLIAEHDKLEGQVQIAQSQADELAGCDQEELRETREQLTAVERDVEAKRQMIEELQNQLRDREDSLEAALVRKQTCTDEINDAQQVLRDCRGWSLQDLLALQSNVSALEASHGWRIMSANDLALRMTYDNALQLVFTPSAFLNNESSAKALGSDSAPISLTCIADLHEYHPQPLRTEKRFFLQIIRAQLQCLSQSRTKPKDLLAFISSSWDKACSTAAEATALGVSYITEPIIMADEVMAVRSIILLRAMRTKVEATFEVKVQSGEGTDRMKLAVKPSVRVHYGETLNEKKIGEFLESRIKGAKGHRVWASAMWDLEDKLIARGKKS</sequence>
<keyword evidence="1" id="KW-0175">Coiled coil</keyword>
<feature type="compositionally biased region" description="Low complexity" evidence="2">
    <location>
        <begin position="995"/>
        <end position="1011"/>
    </location>
</feature>
<feature type="compositionally biased region" description="Low complexity" evidence="2">
    <location>
        <begin position="142"/>
        <end position="156"/>
    </location>
</feature>
<evidence type="ECO:0000313" key="4">
    <source>
        <dbReference type="EMBL" id="MDI1491010.1"/>
    </source>
</evidence>
<feature type="region of interest" description="Disordered" evidence="2">
    <location>
        <begin position="47"/>
        <end position="311"/>
    </location>
</feature>
<evidence type="ECO:0000259" key="3">
    <source>
        <dbReference type="SMART" id="SM00787"/>
    </source>
</evidence>
<evidence type="ECO:0000256" key="2">
    <source>
        <dbReference type="SAM" id="MobiDB-lite"/>
    </source>
</evidence>
<gene>
    <name evidence="4" type="ORF">OHK93_002215</name>
</gene>
<dbReference type="GO" id="GO:0000776">
    <property type="term" value="C:kinetochore"/>
    <property type="evidence" value="ECO:0007669"/>
    <property type="project" value="TreeGrafter"/>
</dbReference>
<accession>A0AA43TYI0</accession>
<reference evidence="4" key="1">
    <citation type="journal article" date="2023" name="Genome Biol. Evol.">
        <title>First Whole Genome Sequence and Flow Cytometry Genome Size Data for the Lichen-Forming Fungus Ramalina farinacea (Ascomycota).</title>
        <authorList>
            <person name="Llewellyn T."/>
            <person name="Mian S."/>
            <person name="Hill R."/>
            <person name="Leitch I.J."/>
            <person name="Gaya E."/>
        </authorList>
    </citation>
    <scope>NUCLEOTIDE SEQUENCE</scope>
    <source>
        <strain evidence="4">LIQ254RAFAR</strain>
    </source>
</reference>
<feature type="compositionally biased region" description="Basic and acidic residues" evidence="2">
    <location>
        <begin position="584"/>
        <end position="596"/>
    </location>
</feature>
<feature type="compositionally biased region" description="Basic and acidic residues" evidence="2">
    <location>
        <begin position="892"/>
        <end position="909"/>
    </location>
</feature>
<dbReference type="InterPro" id="IPR040850">
    <property type="entry name" value="Knl1_RWD_C"/>
</dbReference>
<feature type="region of interest" description="Disordered" evidence="2">
    <location>
        <begin position="892"/>
        <end position="922"/>
    </location>
</feature>
<feature type="region of interest" description="Disordered" evidence="2">
    <location>
        <begin position="1"/>
        <end position="34"/>
    </location>
</feature>
<feature type="compositionally biased region" description="Polar residues" evidence="2">
    <location>
        <begin position="742"/>
        <end position="763"/>
    </location>
</feature>
<feature type="compositionally biased region" description="Basic residues" evidence="2">
    <location>
        <begin position="393"/>
        <end position="416"/>
    </location>
</feature>
<feature type="compositionally biased region" description="Basic residues" evidence="2">
    <location>
        <begin position="10"/>
        <end position="19"/>
    </location>
</feature>
<feature type="compositionally biased region" description="Polar residues" evidence="2">
    <location>
        <begin position="565"/>
        <end position="577"/>
    </location>
</feature>
<feature type="compositionally biased region" description="Low complexity" evidence="2">
    <location>
        <begin position="212"/>
        <end position="231"/>
    </location>
</feature>
<evidence type="ECO:0000313" key="5">
    <source>
        <dbReference type="Proteomes" id="UP001161017"/>
    </source>
</evidence>
<dbReference type="GO" id="GO:0007094">
    <property type="term" value="P:mitotic spindle assembly checkpoint signaling"/>
    <property type="evidence" value="ECO:0007669"/>
    <property type="project" value="TreeGrafter"/>
</dbReference>
<dbReference type="Proteomes" id="UP001161017">
    <property type="component" value="Unassembled WGS sequence"/>
</dbReference>
<protein>
    <recommendedName>
        <fullName evidence="3">Spc7 kinetochore protein domain-containing protein</fullName>
    </recommendedName>
</protein>
<dbReference type="PANTHER" id="PTHR28260">
    <property type="entry name" value="SPINDLE POLE BODY COMPONENT SPC105"/>
    <property type="match status" value="1"/>
</dbReference>
<feature type="region of interest" description="Disordered" evidence="2">
    <location>
        <begin position="936"/>
        <end position="1041"/>
    </location>
</feature>
<evidence type="ECO:0000256" key="1">
    <source>
        <dbReference type="SAM" id="Coils"/>
    </source>
</evidence>
<feature type="compositionally biased region" description="Basic and acidic residues" evidence="2">
    <location>
        <begin position="626"/>
        <end position="639"/>
    </location>
</feature>
<organism evidence="4 5">
    <name type="scientific">Ramalina farinacea</name>
    <dbReference type="NCBI Taxonomy" id="258253"/>
    <lineage>
        <taxon>Eukaryota</taxon>
        <taxon>Fungi</taxon>
        <taxon>Dikarya</taxon>
        <taxon>Ascomycota</taxon>
        <taxon>Pezizomycotina</taxon>
        <taxon>Lecanoromycetes</taxon>
        <taxon>OSLEUM clade</taxon>
        <taxon>Lecanoromycetidae</taxon>
        <taxon>Lecanorales</taxon>
        <taxon>Lecanorineae</taxon>
        <taxon>Ramalinaceae</taxon>
        <taxon>Ramalina</taxon>
    </lineage>
</organism>
<feature type="domain" description="Spc7 kinetochore protein" evidence="3">
    <location>
        <begin position="1063"/>
        <end position="1389"/>
    </location>
</feature>
<dbReference type="InterPro" id="IPR033338">
    <property type="entry name" value="Spc105/Spc7"/>
</dbReference>
<dbReference type="InterPro" id="IPR013253">
    <property type="entry name" value="Spc7_domain"/>
</dbReference>
<proteinExistence type="predicted"/>
<dbReference type="EMBL" id="JAPUFD010000013">
    <property type="protein sequence ID" value="MDI1491010.1"/>
    <property type="molecule type" value="Genomic_DNA"/>
</dbReference>
<dbReference type="GO" id="GO:0034501">
    <property type="term" value="P:protein localization to kinetochore"/>
    <property type="evidence" value="ECO:0007669"/>
    <property type="project" value="TreeGrafter"/>
</dbReference>
<feature type="compositionally biased region" description="Polar residues" evidence="2">
    <location>
        <begin position="1012"/>
        <end position="1037"/>
    </location>
</feature>
<keyword evidence="5" id="KW-1185">Reference proteome</keyword>
<feature type="region of interest" description="Disordered" evidence="2">
    <location>
        <begin position="328"/>
        <end position="523"/>
    </location>
</feature>
<feature type="compositionally biased region" description="Polar residues" evidence="2">
    <location>
        <begin position="468"/>
        <end position="495"/>
    </location>
</feature>
<feature type="compositionally biased region" description="Acidic residues" evidence="2">
    <location>
        <begin position="244"/>
        <end position="272"/>
    </location>
</feature>
<comment type="caution">
    <text evidence="4">The sequence shown here is derived from an EMBL/GenBank/DDBJ whole genome shotgun (WGS) entry which is preliminary data.</text>
</comment>
<name>A0AA43TYI0_9LECA</name>
<dbReference type="SMART" id="SM00787">
    <property type="entry name" value="Spc7"/>
    <property type="match status" value="1"/>
</dbReference>
<feature type="compositionally biased region" description="Basic and acidic residues" evidence="2">
    <location>
        <begin position="88"/>
        <end position="110"/>
    </location>
</feature>
<dbReference type="Pfam" id="PF18210">
    <property type="entry name" value="Knl1_RWD_C"/>
    <property type="match status" value="1"/>
</dbReference>
<feature type="compositionally biased region" description="Low complexity" evidence="2">
    <location>
        <begin position="277"/>
        <end position="298"/>
    </location>
</feature>
<dbReference type="Pfam" id="PF08317">
    <property type="entry name" value="Spc7"/>
    <property type="match status" value="1"/>
</dbReference>
<dbReference type="SMART" id="SM01315">
    <property type="entry name" value="Spc7_N"/>
    <property type="match status" value="1"/>
</dbReference>
<feature type="compositionally biased region" description="Basic residues" evidence="2">
    <location>
        <begin position="938"/>
        <end position="948"/>
    </location>
</feature>
<feature type="compositionally biased region" description="Acidic residues" evidence="2">
    <location>
        <begin position="448"/>
        <end position="457"/>
    </location>
</feature>
<dbReference type="GO" id="GO:1990758">
    <property type="term" value="P:mitotic sister chromatid biorientation"/>
    <property type="evidence" value="ECO:0007669"/>
    <property type="project" value="TreeGrafter"/>
</dbReference>
<feature type="coiled-coil region" evidence="1">
    <location>
        <begin position="1280"/>
        <end position="1324"/>
    </location>
</feature>
<feature type="compositionally biased region" description="Polar residues" evidence="2">
    <location>
        <begin position="163"/>
        <end position="177"/>
    </location>
</feature>
<feature type="compositionally biased region" description="Polar residues" evidence="2">
    <location>
        <begin position="422"/>
        <end position="431"/>
    </location>
</feature>
<dbReference type="PANTHER" id="PTHR28260:SF1">
    <property type="entry name" value="SPINDLE POLE BODY COMPONENT SPC105"/>
    <property type="match status" value="1"/>
</dbReference>